<keyword evidence="1" id="KW-0479">Metal-binding</keyword>
<dbReference type="PROSITE" id="PS50158">
    <property type="entry name" value="ZF_CCHC"/>
    <property type="match status" value="1"/>
</dbReference>
<evidence type="ECO:0000256" key="2">
    <source>
        <dbReference type="SAM" id="MobiDB-lite"/>
    </source>
</evidence>
<evidence type="ECO:0000313" key="4">
    <source>
        <dbReference type="EMBL" id="KAH3751510.1"/>
    </source>
</evidence>
<feature type="region of interest" description="Disordered" evidence="2">
    <location>
        <begin position="1"/>
        <end position="25"/>
    </location>
</feature>
<comment type="caution">
    <text evidence="4">The sequence shown here is derived from an EMBL/GenBank/DDBJ whole genome shotgun (WGS) entry which is preliminary data.</text>
</comment>
<keyword evidence="1" id="KW-0862">Zinc</keyword>
<dbReference type="Pfam" id="PF00098">
    <property type="entry name" value="zf-CCHC"/>
    <property type="match status" value="1"/>
</dbReference>
<keyword evidence="1" id="KW-0863">Zinc-finger</keyword>
<proteinExistence type="predicted"/>
<dbReference type="AlphaFoldDB" id="A0A9D4I7V7"/>
<dbReference type="Gene3D" id="4.10.60.10">
    <property type="entry name" value="Zinc finger, CCHC-type"/>
    <property type="match status" value="1"/>
</dbReference>
<dbReference type="GO" id="GO:0003676">
    <property type="term" value="F:nucleic acid binding"/>
    <property type="evidence" value="ECO:0007669"/>
    <property type="project" value="InterPro"/>
</dbReference>
<reference evidence="4" key="1">
    <citation type="journal article" date="2019" name="bioRxiv">
        <title>The Genome of the Zebra Mussel, Dreissena polymorpha: A Resource for Invasive Species Research.</title>
        <authorList>
            <person name="McCartney M.A."/>
            <person name="Auch B."/>
            <person name="Kono T."/>
            <person name="Mallez S."/>
            <person name="Zhang Y."/>
            <person name="Obille A."/>
            <person name="Becker A."/>
            <person name="Abrahante J.E."/>
            <person name="Garbe J."/>
            <person name="Badalamenti J.P."/>
            <person name="Herman A."/>
            <person name="Mangelson H."/>
            <person name="Liachko I."/>
            <person name="Sullivan S."/>
            <person name="Sone E.D."/>
            <person name="Koren S."/>
            <person name="Silverstein K.A.T."/>
            <person name="Beckman K.B."/>
            <person name="Gohl D.M."/>
        </authorList>
    </citation>
    <scope>NUCLEOTIDE SEQUENCE</scope>
    <source>
        <strain evidence="4">Duluth1</strain>
        <tissue evidence="4">Whole animal</tissue>
    </source>
</reference>
<dbReference type="EMBL" id="JAIWYP010000010">
    <property type="protein sequence ID" value="KAH3751510.1"/>
    <property type="molecule type" value="Genomic_DNA"/>
</dbReference>
<evidence type="ECO:0000259" key="3">
    <source>
        <dbReference type="PROSITE" id="PS50158"/>
    </source>
</evidence>
<name>A0A9D4I7V7_DREPO</name>
<keyword evidence="5" id="KW-1185">Reference proteome</keyword>
<dbReference type="InterPro" id="IPR001878">
    <property type="entry name" value="Znf_CCHC"/>
</dbReference>
<dbReference type="GO" id="GO:0008270">
    <property type="term" value="F:zinc ion binding"/>
    <property type="evidence" value="ECO:0007669"/>
    <property type="project" value="UniProtKB-KW"/>
</dbReference>
<feature type="domain" description="CCHC-type" evidence="3">
    <location>
        <begin position="96"/>
        <end position="111"/>
    </location>
</feature>
<feature type="region of interest" description="Disordered" evidence="2">
    <location>
        <begin position="46"/>
        <end position="86"/>
    </location>
</feature>
<dbReference type="Proteomes" id="UP000828390">
    <property type="component" value="Unassembled WGS sequence"/>
</dbReference>
<sequence>MQSQFNKQMALNRSEGADGKVIGGLNQMNNTPNRCGYGRSGGFQPWNNNQNQAGYSKGGGYSGRRLGGRPTGRGERNNGLGAQQETALRQPGINDCFVCGETGHIRADCEKWRATQQCYACQEMGDRRPECPYRLSLGPAPRGLNERGS</sequence>
<reference evidence="4" key="2">
    <citation type="submission" date="2020-11" db="EMBL/GenBank/DDBJ databases">
        <authorList>
            <person name="McCartney M.A."/>
            <person name="Auch B."/>
            <person name="Kono T."/>
            <person name="Mallez S."/>
            <person name="Becker A."/>
            <person name="Gohl D.M."/>
            <person name="Silverstein K.A.T."/>
            <person name="Koren S."/>
            <person name="Bechman K.B."/>
            <person name="Herman A."/>
            <person name="Abrahante J.E."/>
            <person name="Garbe J."/>
        </authorList>
    </citation>
    <scope>NUCLEOTIDE SEQUENCE</scope>
    <source>
        <strain evidence="4">Duluth1</strain>
        <tissue evidence="4">Whole animal</tissue>
    </source>
</reference>
<gene>
    <name evidence="4" type="ORF">DPMN_186071</name>
</gene>
<evidence type="ECO:0000256" key="1">
    <source>
        <dbReference type="PROSITE-ProRule" id="PRU00047"/>
    </source>
</evidence>
<feature type="compositionally biased region" description="Polar residues" evidence="2">
    <location>
        <begin position="1"/>
        <end position="11"/>
    </location>
</feature>
<dbReference type="InterPro" id="IPR036875">
    <property type="entry name" value="Znf_CCHC_sf"/>
</dbReference>
<organism evidence="4 5">
    <name type="scientific">Dreissena polymorpha</name>
    <name type="common">Zebra mussel</name>
    <name type="synonym">Mytilus polymorpha</name>
    <dbReference type="NCBI Taxonomy" id="45954"/>
    <lineage>
        <taxon>Eukaryota</taxon>
        <taxon>Metazoa</taxon>
        <taxon>Spiralia</taxon>
        <taxon>Lophotrochozoa</taxon>
        <taxon>Mollusca</taxon>
        <taxon>Bivalvia</taxon>
        <taxon>Autobranchia</taxon>
        <taxon>Heteroconchia</taxon>
        <taxon>Euheterodonta</taxon>
        <taxon>Imparidentia</taxon>
        <taxon>Neoheterodontei</taxon>
        <taxon>Myida</taxon>
        <taxon>Dreissenoidea</taxon>
        <taxon>Dreissenidae</taxon>
        <taxon>Dreissena</taxon>
    </lineage>
</organism>
<accession>A0A9D4I7V7</accession>
<dbReference type="SMART" id="SM00343">
    <property type="entry name" value="ZnF_C2HC"/>
    <property type="match status" value="2"/>
</dbReference>
<dbReference type="SUPFAM" id="SSF57756">
    <property type="entry name" value="Retrovirus zinc finger-like domains"/>
    <property type="match status" value="1"/>
</dbReference>
<protein>
    <recommendedName>
        <fullName evidence="3">CCHC-type domain-containing protein</fullName>
    </recommendedName>
</protein>
<evidence type="ECO:0000313" key="5">
    <source>
        <dbReference type="Proteomes" id="UP000828390"/>
    </source>
</evidence>